<reference evidence="2 3" key="1">
    <citation type="submission" date="2024-09" db="EMBL/GenBank/DDBJ databases">
        <title>Chromosome-scale assembly of Riccia fluitans.</title>
        <authorList>
            <person name="Paukszto L."/>
            <person name="Sawicki J."/>
            <person name="Karawczyk K."/>
            <person name="Piernik-Szablinska J."/>
            <person name="Szczecinska M."/>
            <person name="Mazdziarz M."/>
        </authorList>
    </citation>
    <scope>NUCLEOTIDE SEQUENCE [LARGE SCALE GENOMIC DNA]</scope>
    <source>
        <strain evidence="2">Rf_01</strain>
        <tissue evidence="2">Aerial parts of the thallus</tissue>
    </source>
</reference>
<feature type="compositionally biased region" description="Basic and acidic residues" evidence="1">
    <location>
        <begin position="34"/>
        <end position="43"/>
    </location>
</feature>
<organism evidence="2 3">
    <name type="scientific">Riccia fluitans</name>
    <dbReference type="NCBI Taxonomy" id="41844"/>
    <lineage>
        <taxon>Eukaryota</taxon>
        <taxon>Viridiplantae</taxon>
        <taxon>Streptophyta</taxon>
        <taxon>Embryophyta</taxon>
        <taxon>Marchantiophyta</taxon>
        <taxon>Marchantiopsida</taxon>
        <taxon>Marchantiidae</taxon>
        <taxon>Marchantiales</taxon>
        <taxon>Ricciaceae</taxon>
        <taxon>Riccia</taxon>
    </lineage>
</organism>
<dbReference type="EMBL" id="JBHFFA010000003">
    <property type="protein sequence ID" value="KAL2633415.1"/>
    <property type="molecule type" value="Genomic_DNA"/>
</dbReference>
<comment type="caution">
    <text evidence="2">The sequence shown here is derived from an EMBL/GenBank/DDBJ whole genome shotgun (WGS) entry which is preliminary data.</text>
</comment>
<evidence type="ECO:0000256" key="1">
    <source>
        <dbReference type="SAM" id="MobiDB-lite"/>
    </source>
</evidence>
<name>A0ABD1YSF1_9MARC</name>
<dbReference type="Proteomes" id="UP001605036">
    <property type="component" value="Unassembled WGS sequence"/>
</dbReference>
<accession>A0ABD1YSF1</accession>
<sequence length="86" mass="9780">MDQDANALDLCGLDFGSQHPRKIRVKGIRFEHGDRTTIEDRKQVGPASASIRSDETKRTKKHNREQAQHQHPESHNNHETGREVGS</sequence>
<gene>
    <name evidence="2" type="ORF">R1flu_004894</name>
</gene>
<feature type="compositionally biased region" description="Basic and acidic residues" evidence="1">
    <location>
        <begin position="64"/>
        <end position="86"/>
    </location>
</feature>
<evidence type="ECO:0000313" key="2">
    <source>
        <dbReference type="EMBL" id="KAL2633415.1"/>
    </source>
</evidence>
<evidence type="ECO:0000313" key="3">
    <source>
        <dbReference type="Proteomes" id="UP001605036"/>
    </source>
</evidence>
<protein>
    <submittedName>
        <fullName evidence="2">Uncharacterized protein</fullName>
    </submittedName>
</protein>
<keyword evidence="3" id="KW-1185">Reference proteome</keyword>
<dbReference type="AlphaFoldDB" id="A0ABD1YSF1"/>
<proteinExistence type="predicted"/>
<feature type="region of interest" description="Disordered" evidence="1">
    <location>
        <begin position="34"/>
        <end position="86"/>
    </location>
</feature>